<dbReference type="AlphaFoldDB" id="A0A382PNU9"/>
<proteinExistence type="predicted"/>
<sequence>MGSNAMQNLKGIDYSLSALFLNLRYRNIEVGSSWHILSGGYNEFNWDLRDATKVLITKNNLKYWD</sequence>
<gene>
    <name evidence="1" type="ORF">METZ01_LOCUS326485</name>
</gene>
<protein>
    <submittedName>
        <fullName evidence="1">Uncharacterized protein</fullName>
    </submittedName>
</protein>
<reference evidence="1" key="1">
    <citation type="submission" date="2018-05" db="EMBL/GenBank/DDBJ databases">
        <authorList>
            <person name="Lanie J.A."/>
            <person name="Ng W.-L."/>
            <person name="Kazmierczak K.M."/>
            <person name="Andrzejewski T.M."/>
            <person name="Davidsen T.M."/>
            <person name="Wayne K.J."/>
            <person name="Tettelin H."/>
            <person name="Glass J.I."/>
            <person name="Rusch D."/>
            <person name="Podicherti R."/>
            <person name="Tsui H.-C.T."/>
            <person name="Winkler M.E."/>
        </authorList>
    </citation>
    <scope>NUCLEOTIDE SEQUENCE</scope>
</reference>
<evidence type="ECO:0000313" key="1">
    <source>
        <dbReference type="EMBL" id="SVC73631.1"/>
    </source>
</evidence>
<dbReference type="EMBL" id="UINC01107907">
    <property type="protein sequence ID" value="SVC73631.1"/>
    <property type="molecule type" value="Genomic_DNA"/>
</dbReference>
<organism evidence="1">
    <name type="scientific">marine metagenome</name>
    <dbReference type="NCBI Taxonomy" id="408172"/>
    <lineage>
        <taxon>unclassified sequences</taxon>
        <taxon>metagenomes</taxon>
        <taxon>ecological metagenomes</taxon>
    </lineage>
</organism>
<feature type="non-terminal residue" evidence="1">
    <location>
        <position position="65"/>
    </location>
</feature>
<name>A0A382PNU9_9ZZZZ</name>
<accession>A0A382PNU9</accession>